<protein>
    <submittedName>
        <fullName evidence="2">Membrane protein</fullName>
    </submittedName>
</protein>
<keyword evidence="1" id="KW-0812">Transmembrane</keyword>
<proteinExistence type="predicted"/>
<dbReference type="Proteomes" id="UP000007127">
    <property type="component" value="Chromosome"/>
</dbReference>
<keyword evidence="1" id="KW-1133">Transmembrane helix</keyword>
<evidence type="ECO:0000313" key="2">
    <source>
        <dbReference type="EMBL" id="AJD52746.1"/>
    </source>
</evidence>
<name>A0AB72UEW1_9PROT</name>
<feature type="transmembrane region" description="Helical" evidence="1">
    <location>
        <begin position="42"/>
        <end position="62"/>
    </location>
</feature>
<keyword evidence="1" id="KW-0472">Membrane</keyword>
<feature type="transmembrane region" description="Helical" evidence="1">
    <location>
        <begin position="164"/>
        <end position="185"/>
    </location>
</feature>
<evidence type="ECO:0000313" key="3">
    <source>
        <dbReference type="Proteomes" id="UP000007127"/>
    </source>
</evidence>
<accession>A0AB72UEW1</accession>
<feature type="transmembrane region" description="Helical" evidence="1">
    <location>
        <begin position="74"/>
        <end position="96"/>
    </location>
</feature>
<dbReference type="RefSeq" id="WP_233421772.1">
    <property type="nucleotide sequence ID" value="NZ_CP004388.1"/>
</dbReference>
<feature type="transmembrane region" description="Helical" evidence="1">
    <location>
        <begin position="225"/>
        <end position="247"/>
    </location>
</feature>
<feature type="transmembrane region" description="Helical" evidence="1">
    <location>
        <begin position="191"/>
        <end position="213"/>
    </location>
</feature>
<reference evidence="2 3" key="1">
    <citation type="journal article" date="2012" name="J. Bacteriol.">
        <title>Genome sequence of Thalassospira xiamenensis type strain M-5.</title>
        <authorList>
            <person name="Lai Q."/>
            <person name="Shao Z."/>
        </authorList>
    </citation>
    <scope>NUCLEOTIDE SEQUENCE [LARGE SCALE GENOMIC DNA]</scope>
    <source>
        <strain evidence="2 3">M-5</strain>
    </source>
</reference>
<dbReference type="GeneID" id="31928307"/>
<dbReference type="AlphaFoldDB" id="A0AB72UEW1"/>
<feature type="transmembrane region" description="Helical" evidence="1">
    <location>
        <begin position="267"/>
        <end position="285"/>
    </location>
</feature>
<evidence type="ECO:0000256" key="1">
    <source>
        <dbReference type="SAM" id="Phobius"/>
    </source>
</evidence>
<dbReference type="KEGG" id="txi:TH3_13150"/>
<sequence>MSGRTNTSTELMCLTCDVVTEYVDLANSFTQNLSTVLLEPMWFIYLSVVGLWIVIHGGKMIMGKGDLVGFAHEFAFIIIAGLLLGGQGPTLVNSIYQMALSTMGSAAGVVLSAGMEGGITAATIPSEATSLGGMAQLVYVAEQGLMSVLRIAFEIWASISLGNLMAGVYGVLLALPYIILIIVYFSQVVVSIFRVMMFSALSPILMLAVGFGWGRGMAITGVRTVFAAFMVLFGSTLALALCLYGAASLDIQNTENVREITSIDNPGLWVAIVLGWMGTAFMAEATGMANSIAGSQLTNQAAAVITAGMTATGLSLVNAAKKYAPGGASAALDAALLGAGAARNPVGAAGAAKDSLVAAKNAVMERLKTPTFDRGGKP</sequence>
<gene>
    <name evidence="2" type="ORF">TH3_13150</name>
</gene>
<organism evidence="2 3">
    <name type="scientific">Thalassospira xiamenensis M-5 = DSM 17429</name>
    <dbReference type="NCBI Taxonomy" id="1123366"/>
    <lineage>
        <taxon>Bacteria</taxon>
        <taxon>Pseudomonadati</taxon>
        <taxon>Pseudomonadota</taxon>
        <taxon>Alphaproteobacteria</taxon>
        <taxon>Rhodospirillales</taxon>
        <taxon>Thalassospiraceae</taxon>
        <taxon>Thalassospira</taxon>
    </lineage>
</organism>
<dbReference type="EMBL" id="CP004388">
    <property type="protein sequence ID" value="AJD52746.1"/>
    <property type="molecule type" value="Genomic_DNA"/>
</dbReference>